<dbReference type="EMBL" id="JAXAVX010000001">
    <property type="protein sequence ID" value="MDX8150247.1"/>
    <property type="molecule type" value="Genomic_DNA"/>
</dbReference>
<name>A0ABU4VEQ7_9ACTN</name>
<accession>A0ABU4VEQ7</accession>
<keyword evidence="1" id="KW-0732">Signal</keyword>
<dbReference type="InterPro" id="IPR017853">
    <property type="entry name" value="GH"/>
</dbReference>
<dbReference type="Gene3D" id="3.20.20.80">
    <property type="entry name" value="Glycosidases"/>
    <property type="match status" value="1"/>
</dbReference>
<dbReference type="SUPFAM" id="SSF51445">
    <property type="entry name" value="(Trans)glycosidases"/>
    <property type="match status" value="1"/>
</dbReference>
<organism evidence="2 3">
    <name type="scientific">Patulibacter brassicae</name>
    <dbReference type="NCBI Taxonomy" id="1705717"/>
    <lineage>
        <taxon>Bacteria</taxon>
        <taxon>Bacillati</taxon>
        <taxon>Actinomycetota</taxon>
        <taxon>Thermoleophilia</taxon>
        <taxon>Solirubrobacterales</taxon>
        <taxon>Patulibacteraceae</taxon>
        <taxon>Patulibacter</taxon>
    </lineage>
</organism>
<sequence length="493" mass="54653">MTSRLRRATPLVLAAAGLLALPGGASASKTMLTGIADENVLNGATPGGADTTVAKWKAEGIQDVRTFAQWNKLAPDVDATKVPEGKDWRDPASYDFSSLDRKIDLVRRHGLGVTLVLTGPGPVWGSLEPARRNGTLKPNPTLFGQFSEAVAKHVADRVDRYIIWNEPNVATWLQPQWTCTGLKCRPYSPYLYRQLAAKGYAAVKRHDSTARVAIGGTSSKGTIAAPRIGRTNSAMQPLVFLREMSCVTAKYKRTRSGRCKGFKPLSGEALSYHPHPREFSPGRTDPAKDNARIADLPRLLRALDRMQRAGGFKVRGAKRMPLWLDEFGYETYPPDRKGNGTVSLSRQKAWTQWGIAKAARQSRVQMLTQYEWFDEPTGSDENEQFNRWQSGPFFVDGRPKPLAAVFATPIYGWRTSRSATVWGQARPATSRIRVTLQRSTGGAFRDYKAVTTNAVGQFTAKVPRSSKTRYRFTFVDPSSQQTRTSDAVRLTKE</sequence>
<evidence type="ECO:0000313" key="3">
    <source>
        <dbReference type="Proteomes" id="UP001277761"/>
    </source>
</evidence>
<gene>
    <name evidence="2" type="ORF">SK069_01450</name>
</gene>
<evidence type="ECO:0000313" key="2">
    <source>
        <dbReference type="EMBL" id="MDX8150247.1"/>
    </source>
</evidence>
<comment type="caution">
    <text evidence="2">The sequence shown here is derived from an EMBL/GenBank/DDBJ whole genome shotgun (WGS) entry which is preliminary data.</text>
</comment>
<dbReference type="Proteomes" id="UP001277761">
    <property type="component" value="Unassembled WGS sequence"/>
</dbReference>
<evidence type="ECO:0008006" key="4">
    <source>
        <dbReference type="Google" id="ProtNLM"/>
    </source>
</evidence>
<feature type="chain" id="PRO_5045057259" description="Cellulase family glycosylhydrolase" evidence="1">
    <location>
        <begin position="28"/>
        <end position="493"/>
    </location>
</feature>
<keyword evidence="3" id="KW-1185">Reference proteome</keyword>
<dbReference type="InterPro" id="IPR051923">
    <property type="entry name" value="Glycosyl_Hydrolase_39"/>
</dbReference>
<evidence type="ECO:0000256" key="1">
    <source>
        <dbReference type="SAM" id="SignalP"/>
    </source>
</evidence>
<protein>
    <recommendedName>
        <fullName evidence="4">Cellulase family glycosylhydrolase</fullName>
    </recommendedName>
</protein>
<dbReference type="PANTHER" id="PTHR12631:SF10">
    <property type="entry name" value="BETA-XYLOSIDASE-LIKE PROTEIN-RELATED"/>
    <property type="match status" value="1"/>
</dbReference>
<dbReference type="RefSeq" id="WP_319952398.1">
    <property type="nucleotide sequence ID" value="NZ_JAXAVX010000001.1"/>
</dbReference>
<proteinExistence type="predicted"/>
<reference evidence="2 3" key="1">
    <citation type="submission" date="2023-11" db="EMBL/GenBank/DDBJ databases">
        <authorList>
            <person name="Xu M."/>
            <person name="Jiang T."/>
        </authorList>
    </citation>
    <scope>NUCLEOTIDE SEQUENCE [LARGE SCALE GENOMIC DNA]</scope>
    <source>
        <strain evidence="2 3">SD</strain>
    </source>
</reference>
<feature type="signal peptide" evidence="1">
    <location>
        <begin position="1"/>
        <end position="27"/>
    </location>
</feature>
<dbReference type="PANTHER" id="PTHR12631">
    <property type="entry name" value="ALPHA-L-IDURONIDASE"/>
    <property type="match status" value="1"/>
</dbReference>